<evidence type="ECO:0000259" key="2">
    <source>
        <dbReference type="PROSITE" id="PS50158"/>
    </source>
</evidence>
<accession>A0ABD3J453</accession>
<dbReference type="AlphaFoldDB" id="A0ABD3J453"/>
<dbReference type="Pfam" id="PF14111">
    <property type="entry name" value="DUF4283"/>
    <property type="match status" value="1"/>
</dbReference>
<dbReference type="InterPro" id="IPR040256">
    <property type="entry name" value="At4g02000-like"/>
</dbReference>
<keyword evidence="1" id="KW-0862">Zinc</keyword>
<evidence type="ECO:0000313" key="4">
    <source>
        <dbReference type="Proteomes" id="UP001634007"/>
    </source>
</evidence>
<comment type="caution">
    <text evidence="3">The sequence shown here is derived from an EMBL/GenBank/DDBJ whole genome shotgun (WGS) entry which is preliminary data.</text>
</comment>
<dbReference type="PANTHER" id="PTHR31286:SF99">
    <property type="entry name" value="DUF4283 DOMAIN-CONTAINING PROTEIN"/>
    <property type="match status" value="1"/>
</dbReference>
<sequence>MEHDEENQCRLAALCKSLGHLWSANDVIEVQQEIPHNKRIECSHTLFGKLYSKSNVNFQAFCNTMKKAWKTEAVECSKKEPGLFSFVFETEEEKERVLKSGPWSFASNLLVLKQCEPDIPVHCYDFSRYELWVHIVGLPPGWILEEVFSNVAGKVGAVKEIQLASKGYGPYKTGKAKVEMNHTAPLKIGALVKIGNKNLWVEFKYERLPHFCYSCGRIGHYASYCEEIPYETTNWAANKVGKYGPWFKVEVKDCSPHWEAFYGKVVPNEEEEESIPETPVETVNMEVTARAETETINPLSRNKK</sequence>
<keyword evidence="4" id="KW-1185">Reference proteome</keyword>
<gene>
    <name evidence="3" type="ORF">ACJRO7_004951</name>
</gene>
<evidence type="ECO:0000256" key="1">
    <source>
        <dbReference type="PROSITE-ProRule" id="PRU00047"/>
    </source>
</evidence>
<dbReference type="GO" id="GO:0008270">
    <property type="term" value="F:zinc ion binding"/>
    <property type="evidence" value="ECO:0007669"/>
    <property type="project" value="UniProtKB-KW"/>
</dbReference>
<organism evidence="3 4">
    <name type="scientific">Eucalyptus globulus</name>
    <name type="common">Tasmanian blue gum</name>
    <dbReference type="NCBI Taxonomy" id="34317"/>
    <lineage>
        <taxon>Eukaryota</taxon>
        <taxon>Viridiplantae</taxon>
        <taxon>Streptophyta</taxon>
        <taxon>Embryophyta</taxon>
        <taxon>Tracheophyta</taxon>
        <taxon>Spermatophyta</taxon>
        <taxon>Magnoliopsida</taxon>
        <taxon>eudicotyledons</taxon>
        <taxon>Gunneridae</taxon>
        <taxon>Pentapetalae</taxon>
        <taxon>rosids</taxon>
        <taxon>malvids</taxon>
        <taxon>Myrtales</taxon>
        <taxon>Myrtaceae</taxon>
        <taxon>Myrtoideae</taxon>
        <taxon>Eucalypteae</taxon>
        <taxon>Eucalyptus</taxon>
    </lineage>
</organism>
<dbReference type="PANTHER" id="PTHR31286">
    <property type="entry name" value="GLYCINE-RICH CELL WALL STRUCTURAL PROTEIN 1.8-LIKE"/>
    <property type="match status" value="1"/>
</dbReference>
<dbReference type="PROSITE" id="PS50158">
    <property type="entry name" value="ZF_CCHC"/>
    <property type="match status" value="1"/>
</dbReference>
<dbReference type="InterPro" id="IPR025836">
    <property type="entry name" value="Zn_knuckle_CX2CX4HX4C"/>
</dbReference>
<dbReference type="Proteomes" id="UP001634007">
    <property type="component" value="Unassembled WGS sequence"/>
</dbReference>
<keyword evidence="1" id="KW-0863">Zinc-finger</keyword>
<reference evidence="3 4" key="1">
    <citation type="submission" date="2024-11" db="EMBL/GenBank/DDBJ databases">
        <title>Chromosome-level genome assembly of Eucalyptus globulus Labill. provides insights into its genome evolution.</title>
        <authorList>
            <person name="Li X."/>
        </authorList>
    </citation>
    <scope>NUCLEOTIDE SEQUENCE [LARGE SCALE GENOMIC DNA]</scope>
    <source>
        <strain evidence="3">CL2024</strain>
        <tissue evidence="3">Fresh tender leaves</tissue>
    </source>
</reference>
<feature type="domain" description="CCHC-type" evidence="2">
    <location>
        <begin position="212"/>
        <end position="227"/>
    </location>
</feature>
<dbReference type="InterPro" id="IPR025558">
    <property type="entry name" value="DUF4283"/>
</dbReference>
<dbReference type="Pfam" id="PF14392">
    <property type="entry name" value="zf-CCHC_4"/>
    <property type="match status" value="1"/>
</dbReference>
<proteinExistence type="predicted"/>
<keyword evidence="1" id="KW-0479">Metal-binding</keyword>
<evidence type="ECO:0000313" key="3">
    <source>
        <dbReference type="EMBL" id="KAL3720038.1"/>
    </source>
</evidence>
<protein>
    <recommendedName>
        <fullName evidence="2">CCHC-type domain-containing protein</fullName>
    </recommendedName>
</protein>
<name>A0ABD3J453_EUCGL</name>
<dbReference type="InterPro" id="IPR001878">
    <property type="entry name" value="Znf_CCHC"/>
</dbReference>
<dbReference type="EMBL" id="JBJKBG010000010">
    <property type="protein sequence ID" value="KAL3720038.1"/>
    <property type="molecule type" value="Genomic_DNA"/>
</dbReference>